<gene>
    <name evidence="3" type="ORF">GCM10009750_15810</name>
</gene>
<comment type="similarity">
    <text evidence="1 2">Belongs to the UPF0102 family.</text>
</comment>
<dbReference type="InterPro" id="IPR011856">
    <property type="entry name" value="tRNA_endonuc-like_dom_sf"/>
</dbReference>
<reference evidence="4" key="1">
    <citation type="journal article" date="2019" name="Int. J. Syst. Evol. Microbiol.">
        <title>The Global Catalogue of Microorganisms (GCM) 10K type strain sequencing project: providing services to taxonomists for standard genome sequencing and annotation.</title>
        <authorList>
            <consortium name="The Broad Institute Genomics Platform"/>
            <consortium name="The Broad Institute Genome Sequencing Center for Infectious Disease"/>
            <person name="Wu L."/>
            <person name="Ma J."/>
        </authorList>
    </citation>
    <scope>NUCLEOTIDE SEQUENCE [LARGE SCALE GENOMIC DNA]</scope>
    <source>
        <strain evidence="4">JCM 14323</strain>
    </source>
</reference>
<dbReference type="NCBIfam" id="NF009150">
    <property type="entry name" value="PRK12497.1-3"/>
    <property type="match status" value="1"/>
</dbReference>
<accession>A0ABP4YVV4</accession>
<dbReference type="Gene3D" id="3.40.1350.10">
    <property type="match status" value="1"/>
</dbReference>
<dbReference type="EMBL" id="BAAANK010000004">
    <property type="protein sequence ID" value="GAA1832541.1"/>
    <property type="molecule type" value="Genomic_DNA"/>
</dbReference>
<sequence>MNRVRGRSRSAAATTATLVAEVVLMAHNAELGRRGEQLAVEHLEARGLRVVERNWRCRLGEIDIVARDGDATVFIEVKTRTSHDFGHPFEAITPIKLARLRRLAIAWCEATEAATSRIRIDAVAVLAPTEAPALIEHLEGIG</sequence>
<evidence type="ECO:0000256" key="2">
    <source>
        <dbReference type="HAMAP-Rule" id="MF_00048"/>
    </source>
</evidence>
<proteinExistence type="inferred from homology"/>
<evidence type="ECO:0000313" key="3">
    <source>
        <dbReference type="EMBL" id="GAA1832541.1"/>
    </source>
</evidence>
<dbReference type="HAMAP" id="MF_00048">
    <property type="entry name" value="UPF0102"/>
    <property type="match status" value="1"/>
</dbReference>
<name>A0ABP4YVV4_9MICO</name>
<comment type="caution">
    <text evidence="3">The sequence shown here is derived from an EMBL/GenBank/DDBJ whole genome shotgun (WGS) entry which is preliminary data.</text>
</comment>
<dbReference type="PANTHER" id="PTHR34039:SF1">
    <property type="entry name" value="UPF0102 PROTEIN YRAN"/>
    <property type="match status" value="1"/>
</dbReference>
<dbReference type="SUPFAM" id="SSF52980">
    <property type="entry name" value="Restriction endonuclease-like"/>
    <property type="match status" value="1"/>
</dbReference>
<dbReference type="CDD" id="cd20736">
    <property type="entry name" value="PoNe_Nuclease"/>
    <property type="match status" value="1"/>
</dbReference>
<dbReference type="InterPro" id="IPR011335">
    <property type="entry name" value="Restrct_endonuc-II-like"/>
</dbReference>
<dbReference type="NCBIfam" id="NF009154">
    <property type="entry name" value="PRK12497.3-3"/>
    <property type="match status" value="1"/>
</dbReference>
<keyword evidence="4" id="KW-1185">Reference proteome</keyword>
<protein>
    <recommendedName>
        <fullName evidence="2">UPF0102 protein GCM10009750_15810</fullName>
    </recommendedName>
</protein>
<dbReference type="InterPro" id="IPR003509">
    <property type="entry name" value="UPF0102_YraN-like"/>
</dbReference>
<dbReference type="Proteomes" id="UP001501746">
    <property type="component" value="Unassembled WGS sequence"/>
</dbReference>
<evidence type="ECO:0000313" key="4">
    <source>
        <dbReference type="Proteomes" id="UP001501746"/>
    </source>
</evidence>
<dbReference type="Pfam" id="PF02021">
    <property type="entry name" value="UPF0102"/>
    <property type="match status" value="1"/>
</dbReference>
<dbReference type="PANTHER" id="PTHR34039">
    <property type="entry name" value="UPF0102 PROTEIN YRAN"/>
    <property type="match status" value="1"/>
</dbReference>
<organism evidence="3 4">
    <name type="scientific">Agromyces salentinus</name>
    <dbReference type="NCBI Taxonomy" id="269421"/>
    <lineage>
        <taxon>Bacteria</taxon>
        <taxon>Bacillati</taxon>
        <taxon>Actinomycetota</taxon>
        <taxon>Actinomycetes</taxon>
        <taxon>Micrococcales</taxon>
        <taxon>Microbacteriaceae</taxon>
        <taxon>Agromyces</taxon>
    </lineage>
</organism>
<evidence type="ECO:0000256" key="1">
    <source>
        <dbReference type="ARBA" id="ARBA00006738"/>
    </source>
</evidence>